<name>A0AAE3JB86_9FIRM</name>
<keyword evidence="2" id="KW-1185">Reference proteome</keyword>
<organism evidence="1 2">
    <name type="scientific">Anthropogastromicrobium aceti</name>
    <dbReference type="NCBI Taxonomy" id="2981768"/>
    <lineage>
        <taxon>Bacteria</taxon>
        <taxon>Bacillati</taxon>
        <taxon>Bacillota</taxon>
        <taxon>Clostridia</taxon>
        <taxon>Lachnospirales</taxon>
        <taxon>Lachnospiraceae</taxon>
        <taxon>Anthropogastromicrobium</taxon>
    </lineage>
</organism>
<evidence type="ECO:0000313" key="2">
    <source>
        <dbReference type="Proteomes" id="UP001198200"/>
    </source>
</evidence>
<evidence type="ECO:0000313" key="1">
    <source>
        <dbReference type="EMBL" id="MCC2221050.1"/>
    </source>
</evidence>
<dbReference type="AlphaFoldDB" id="A0AAE3JB86"/>
<sequence length="90" mass="9659">MFVNIGFGNFINSSQIVSICRADSAPMKRMVSEARSKGSAVDATQGRKTKSVILTGSGHLVLSALTPETLTARCNLTVGKTQLQEEEEDE</sequence>
<comment type="caution">
    <text evidence="1">The sequence shown here is derived from an EMBL/GenBank/DDBJ whole genome shotgun (WGS) entry which is preliminary data.</text>
</comment>
<dbReference type="EMBL" id="JAJEQN010000009">
    <property type="protein sequence ID" value="MCC2221050.1"/>
    <property type="molecule type" value="Genomic_DNA"/>
</dbReference>
<dbReference type="RefSeq" id="WP_066558922.1">
    <property type="nucleotide sequence ID" value="NZ_JAJEQN010000009.1"/>
</dbReference>
<dbReference type="Pfam" id="PF04025">
    <property type="entry name" value="RemA-like"/>
    <property type="match status" value="1"/>
</dbReference>
<accession>A0AAE3JB86</accession>
<dbReference type="InterPro" id="IPR007169">
    <property type="entry name" value="RemA-like"/>
</dbReference>
<protein>
    <submittedName>
        <fullName evidence="1">DUF370 domain-containing protein</fullName>
    </submittedName>
</protein>
<dbReference type="PANTHER" id="PTHR38449:SF1">
    <property type="entry name" value="REGULATORY PROTEIN SSL2874-RELATED"/>
    <property type="match status" value="1"/>
</dbReference>
<gene>
    <name evidence="1" type="ORF">LKD48_05230</name>
</gene>
<dbReference type="PANTHER" id="PTHR38449">
    <property type="entry name" value="REGULATORY PROTEIN TM_1690-RELATED"/>
    <property type="match status" value="1"/>
</dbReference>
<dbReference type="NCBIfam" id="NF003315">
    <property type="entry name" value="PRK04323.1"/>
    <property type="match status" value="1"/>
</dbReference>
<reference evidence="1 2" key="1">
    <citation type="submission" date="2021-10" db="EMBL/GenBank/DDBJ databases">
        <title>Anaerobic single-cell dispensing facilitates the cultivation of human gut bacteria.</title>
        <authorList>
            <person name="Afrizal A."/>
        </authorList>
    </citation>
    <scope>NUCLEOTIDE SEQUENCE [LARGE SCALE GENOMIC DNA]</scope>
    <source>
        <strain evidence="1 2">CLA-AA-H224</strain>
    </source>
</reference>
<proteinExistence type="predicted"/>
<dbReference type="Proteomes" id="UP001198200">
    <property type="component" value="Unassembled WGS sequence"/>
</dbReference>